<protein>
    <recommendedName>
        <fullName evidence="4">Polysaccharide deacetylase</fullName>
    </recommendedName>
</protein>
<comment type="caution">
    <text evidence="2">The sequence shown here is derived from an EMBL/GenBank/DDBJ whole genome shotgun (WGS) entry which is preliminary data.</text>
</comment>
<accession>A0A371X334</accession>
<keyword evidence="1" id="KW-0732">Signal</keyword>
<dbReference type="Proteomes" id="UP000264310">
    <property type="component" value="Unassembled WGS sequence"/>
</dbReference>
<dbReference type="PROSITE" id="PS51257">
    <property type="entry name" value="PROKAR_LIPOPROTEIN"/>
    <property type="match status" value="1"/>
</dbReference>
<evidence type="ECO:0000313" key="3">
    <source>
        <dbReference type="Proteomes" id="UP000264310"/>
    </source>
</evidence>
<evidence type="ECO:0000313" key="2">
    <source>
        <dbReference type="EMBL" id="RFC63444.1"/>
    </source>
</evidence>
<gene>
    <name evidence="2" type="ORF">DYI37_10425</name>
</gene>
<feature type="chain" id="PRO_5016804727" description="Polysaccharide deacetylase" evidence="1">
    <location>
        <begin position="28"/>
        <end position="758"/>
    </location>
</feature>
<dbReference type="EMBL" id="QURL01000004">
    <property type="protein sequence ID" value="RFC63444.1"/>
    <property type="molecule type" value="Genomic_DNA"/>
</dbReference>
<keyword evidence="3" id="KW-1185">Reference proteome</keyword>
<sequence length="758" mass="83048">MPFAFRASCVLGLLLGVLLSCVGAASAARVDRTVIALYDSTLEPTPSDTLIHTNAEMPLNHLGFVLDYYDVSQDLPSRDALGEADGVLTMFPGNLRHQSAYFRWLRQNADVIRKLIVLGEVGGDLTDENRDSINALFERIGLRVMPQFVERGTSAERLATDETVIGFEVPPDPILPAHPLVEPRGEGAEIALSYEVNAGRRVRTDAVVAFGEGGAYAAPGFFLYYDDALNMKRWIVDPFVFFHRALDVPVFPVPDTTTVLGRRLYFSHVDGDGWNSVSQIERYRGTDTSAAEVMIAELFEAYPDMPVSLGFVLGDLDPDFGARPDSEALVRRAFALPQVEVASHSRTHPFVWGFFEHYDRARELELMASARGEQAETVIDRLSRLAGIGPSQDAVVAAYHDLPRAYMRDPFDLENEIGGALAETEALAPEGKPIALFQWTGNAKPFEAAIAATRAAGVRNINGGDIRFDDQRPSTGYIAPISRFVGGERQIYAVNANENIFTDLWTDRFSGFVQMRETFERTGAPLRLRGINLYYHTYSAERAASLDAIKSHLDWVRTQDVIAIHASRYAAIADGFFSTRIEAIGPMEWRVSDRDGLDTLRFDAAGDREVDIARSRGVLGSSRFNKSLYVALDPAERQAVVALAPFSGNGGEPSGLAEANLSEGSWIVSAFSRGEDEISFDATGFGPGEFAFRDVPQGRYRLDATGPAGAAEDLEVDVGADGLMRIELDMDARQDSVRVSIVPLSAQEPVPSGVEERA</sequence>
<evidence type="ECO:0000256" key="1">
    <source>
        <dbReference type="SAM" id="SignalP"/>
    </source>
</evidence>
<dbReference type="RefSeq" id="WP_116683175.1">
    <property type="nucleotide sequence ID" value="NZ_QURL01000004.1"/>
</dbReference>
<feature type="signal peptide" evidence="1">
    <location>
        <begin position="1"/>
        <end position="27"/>
    </location>
</feature>
<reference evidence="2 3" key="1">
    <citation type="submission" date="2018-08" db="EMBL/GenBank/DDBJ databases">
        <title>Fulvimarina sp. 85, whole genome shotgun sequence.</title>
        <authorList>
            <person name="Tuo L."/>
        </authorList>
    </citation>
    <scope>NUCLEOTIDE SEQUENCE [LARGE SCALE GENOMIC DNA]</scope>
    <source>
        <strain evidence="2 3">85</strain>
    </source>
</reference>
<name>A0A371X334_9HYPH</name>
<dbReference type="AlphaFoldDB" id="A0A371X334"/>
<dbReference type="OrthoDB" id="7292394at2"/>
<dbReference type="CDD" id="cd10922">
    <property type="entry name" value="CE4_PelA_like_C"/>
    <property type="match status" value="1"/>
</dbReference>
<evidence type="ECO:0008006" key="4">
    <source>
        <dbReference type="Google" id="ProtNLM"/>
    </source>
</evidence>
<organism evidence="2 3">
    <name type="scientific">Fulvimarina endophytica</name>
    <dbReference type="NCBI Taxonomy" id="2293836"/>
    <lineage>
        <taxon>Bacteria</taxon>
        <taxon>Pseudomonadati</taxon>
        <taxon>Pseudomonadota</taxon>
        <taxon>Alphaproteobacteria</taxon>
        <taxon>Hyphomicrobiales</taxon>
        <taxon>Aurantimonadaceae</taxon>
        <taxon>Fulvimarina</taxon>
    </lineage>
</organism>
<proteinExistence type="predicted"/>